<dbReference type="PROSITE" id="PS00653">
    <property type="entry name" value="GLYCOSYL_HYDROL_F1_2"/>
    <property type="match status" value="1"/>
</dbReference>
<proteinExistence type="inferred from homology"/>
<dbReference type="InterPro" id="IPR033132">
    <property type="entry name" value="GH_1_N_CS"/>
</dbReference>
<keyword evidence="2" id="KW-0378">Hydrolase</keyword>
<organism evidence="6 7">
    <name type="scientific">Saponaria officinalis</name>
    <name type="common">Common soapwort</name>
    <name type="synonym">Lychnis saponaria</name>
    <dbReference type="NCBI Taxonomy" id="3572"/>
    <lineage>
        <taxon>Eukaryota</taxon>
        <taxon>Viridiplantae</taxon>
        <taxon>Streptophyta</taxon>
        <taxon>Embryophyta</taxon>
        <taxon>Tracheophyta</taxon>
        <taxon>Spermatophyta</taxon>
        <taxon>Magnoliopsida</taxon>
        <taxon>eudicotyledons</taxon>
        <taxon>Gunneridae</taxon>
        <taxon>Pentapetalae</taxon>
        <taxon>Caryophyllales</taxon>
        <taxon>Caryophyllaceae</taxon>
        <taxon>Caryophylleae</taxon>
        <taxon>Saponaria</taxon>
    </lineage>
</organism>
<dbReference type="InterPro" id="IPR017853">
    <property type="entry name" value="GH"/>
</dbReference>
<dbReference type="GO" id="GO:0005975">
    <property type="term" value="P:carbohydrate metabolic process"/>
    <property type="evidence" value="ECO:0007669"/>
    <property type="project" value="InterPro"/>
</dbReference>
<evidence type="ECO:0000256" key="5">
    <source>
        <dbReference type="SAM" id="Phobius"/>
    </source>
</evidence>
<reference evidence="6" key="1">
    <citation type="submission" date="2024-03" db="EMBL/GenBank/DDBJ databases">
        <title>WGS assembly of Saponaria officinalis var. Norfolk2.</title>
        <authorList>
            <person name="Jenkins J."/>
            <person name="Shu S."/>
            <person name="Grimwood J."/>
            <person name="Barry K."/>
            <person name="Goodstein D."/>
            <person name="Schmutz J."/>
            <person name="Leebens-Mack J."/>
            <person name="Osbourn A."/>
        </authorList>
    </citation>
    <scope>NUCLEOTIDE SEQUENCE [LARGE SCALE GENOMIC DNA]</scope>
    <source>
        <strain evidence="6">JIC</strain>
    </source>
</reference>
<dbReference type="PANTHER" id="PTHR10353:SF137">
    <property type="entry name" value="MYROSINASE 3-RELATED"/>
    <property type="match status" value="1"/>
</dbReference>
<dbReference type="EMBL" id="JBDFQZ010000001">
    <property type="protein sequence ID" value="KAK9756868.1"/>
    <property type="molecule type" value="Genomic_DNA"/>
</dbReference>
<dbReference type="PRINTS" id="PR00131">
    <property type="entry name" value="GLHYDRLASE1"/>
</dbReference>
<sequence length="528" mass="60867">MGFIIFYGYYYYFFLLFVTLQSFTTFANYNNNNNVNIYNDNNKIIGPNYGISFLNRSNFHGFVFGSASSAYQYEGAAREDGKGPSIWDTYTHKFPEMIADGKNGDVADDSYHRYKEDVKIMKKMGLDAYRFSISWSRILPYGKVSKGVNRKGVEYYHNLIDELLKNGIQPFITLFHWDLPQSLQDEYGGFLSPLIVDDFRDYADLCFREYGEKVKHWMTLNEPWSYSTSSFAVGIYSSNQCPKSKPEVCKVDSGTHPYLAAHYQLLAHAAAVQLYRLKYQKSQKGVIGIVLNTNWILPYSHTRHDRNSAFRALDFMFGWYMDPVTFGDYPPSMRSLVQGRLPKFTPEQSTLLKGSYDFLGLNYYTSSYAAYTPSFKNVIPPTYTTDSLANLTSERGGIPIGPKAASDWLYVYPSGIHNLLVYIKRKYNDPIIYITENGIDESNDPGLPLEKALADSMRIDYYHSHLAFIQHAVKDGVKLRGYFAWSLLDNFEWASGFTVRFGLYFVNYTDGQRYPKQSSKWFRNFLHA</sequence>
<evidence type="ECO:0000256" key="3">
    <source>
        <dbReference type="ARBA" id="ARBA00023295"/>
    </source>
</evidence>
<dbReference type="FunFam" id="3.20.20.80:FF:000020">
    <property type="entry name" value="Beta-glucosidase 12"/>
    <property type="match status" value="1"/>
</dbReference>
<keyword evidence="7" id="KW-1185">Reference proteome</keyword>
<evidence type="ECO:0000256" key="4">
    <source>
        <dbReference type="RuleBase" id="RU003690"/>
    </source>
</evidence>
<evidence type="ECO:0000256" key="2">
    <source>
        <dbReference type="ARBA" id="ARBA00022801"/>
    </source>
</evidence>
<feature type="transmembrane region" description="Helical" evidence="5">
    <location>
        <begin position="9"/>
        <end position="29"/>
    </location>
</feature>
<evidence type="ECO:0000313" key="7">
    <source>
        <dbReference type="Proteomes" id="UP001443914"/>
    </source>
</evidence>
<evidence type="ECO:0000313" key="6">
    <source>
        <dbReference type="EMBL" id="KAK9756868.1"/>
    </source>
</evidence>
<accession>A0AAW1NF51</accession>
<dbReference type="Pfam" id="PF00232">
    <property type="entry name" value="Glyco_hydro_1"/>
    <property type="match status" value="1"/>
</dbReference>
<keyword evidence="5" id="KW-1133">Transmembrane helix</keyword>
<dbReference type="SUPFAM" id="SSF51445">
    <property type="entry name" value="(Trans)glycosidases"/>
    <property type="match status" value="1"/>
</dbReference>
<comment type="caution">
    <text evidence="6">The sequence shown here is derived from an EMBL/GenBank/DDBJ whole genome shotgun (WGS) entry which is preliminary data.</text>
</comment>
<keyword evidence="5" id="KW-0472">Membrane</keyword>
<dbReference type="InterPro" id="IPR001360">
    <property type="entry name" value="Glyco_hydro_1"/>
</dbReference>
<dbReference type="Gene3D" id="3.20.20.80">
    <property type="entry name" value="Glycosidases"/>
    <property type="match status" value="1"/>
</dbReference>
<keyword evidence="3" id="KW-0326">Glycosidase</keyword>
<gene>
    <name evidence="6" type="ORF">RND81_01G126100</name>
</gene>
<dbReference type="AlphaFoldDB" id="A0AAW1NF51"/>
<protein>
    <submittedName>
        <fullName evidence="6">Uncharacterized protein</fullName>
    </submittedName>
</protein>
<keyword evidence="5" id="KW-0812">Transmembrane</keyword>
<dbReference type="PANTHER" id="PTHR10353">
    <property type="entry name" value="GLYCOSYL HYDROLASE"/>
    <property type="match status" value="1"/>
</dbReference>
<dbReference type="Proteomes" id="UP001443914">
    <property type="component" value="Unassembled WGS sequence"/>
</dbReference>
<comment type="similarity">
    <text evidence="1 4">Belongs to the glycosyl hydrolase 1 family.</text>
</comment>
<name>A0AAW1NF51_SAPOF</name>
<dbReference type="GO" id="GO:0008422">
    <property type="term" value="F:beta-glucosidase activity"/>
    <property type="evidence" value="ECO:0007669"/>
    <property type="project" value="UniProtKB-ARBA"/>
</dbReference>
<evidence type="ECO:0000256" key="1">
    <source>
        <dbReference type="ARBA" id="ARBA00010838"/>
    </source>
</evidence>